<reference evidence="2" key="1">
    <citation type="journal article" date="2017" name="Nat. Commun.">
        <title>The North American bullfrog draft genome provides insight into hormonal regulation of long noncoding RNA.</title>
        <authorList>
            <person name="Hammond S.A."/>
            <person name="Warren R.L."/>
            <person name="Vandervalk B.P."/>
            <person name="Kucuk E."/>
            <person name="Khan H."/>
            <person name="Gibb E.A."/>
            <person name="Pandoh P."/>
            <person name="Kirk H."/>
            <person name="Zhao Y."/>
            <person name="Jones M."/>
            <person name="Mungall A.J."/>
            <person name="Coope R."/>
            <person name="Pleasance S."/>
            <person name="Moore R.A."/>
            <person name="Holt R.A."/>
            <person name="Round J.M."/>
            <person name="Ohora S."/>
            <person name="Walle B.V."/>
            <person name="Veldhoen N."/>
            <person name="Helbing C.C."/>
            <person name="Birol I."/>
        </authorList>
    </citation>
    <scope>NUCLEOTIDE SEQUENCE [LARGE SCALE GENOMIC DNA]</scope>
</reference>
<evidence type="ECO:0000313" key="1">
    <source>
        <dbReference type="EMBL" id="PIO34261.1"/>
    </source>
</evidence>
<keyword evidence="2" id="KW-1185">Reference proteome</keyword>
<sequence>MKGNLPNETMGKKHLYLCLSALLKCLCNHKDLQFREVEHLPLTNGRQQKYL</sequence>
<dbReference type="Proteomes" id="UP000228934">
    <property type="component" value="Unassembled WGS sequence"/>
</dbReference>
<proteinExistence type="predicted"/>
<protein>
    <submittedName>
        <fullName evidence="1">Uncharacterized protein</fullName>
    </submittedName>
</protein>
<dbReference type="EMBL" id="KV928685">
    <property type="protein sequence ID" value="PIO34261.1"/>
    <property type="molecule type" value="Genomic_DNA"/>
</dbReference>
<evidence type="ECO:0000313" key="2">
    <source>
        <dbReference type="Proteomes" id="UP000228934"/>
    </source>
</evidence>
<dbReference type="AlphaFoldDB" id="A0A2G9S479"/>
<gene>
    <name evidence="1" type="ORF">AB205_0022870</name>
</gene>
<organism evidence="1 2">
    <name type="scientific">Aquarana catesbeiana</name>
    <name type="common">American bullfrog</name>
    <name type="synonym">Rana catesbeiana</name>
    <dbReference type="NCBI Taxonomy" id="8400"/>
    <lineage>
        <taxon>Eukaryota</taxon>
        <taxon>Metazoa</taxon>
        <taxon>Chordata</taxon>
        <taxon>Craniata</taxon>
        <taxon>Vertebrata</taxon>
        <taxon>Euteleostomi</taxon>
        <taxon>Amphibia</taxon>
        <taxon>Batrachia</taxon>
        <taxon>Anura</taxon>
        <taxon>Neobatrachia</taxon>
        <taxon>Ranoidea</taxon>
        <taxon>Ranidae</taxon>
        <taxon>Aquarana</taxon>
    </lineage>
</organism>
<name>A0A2G9S479_AQUCT</name>
<accession>A0A2G9S479</accession>